<dbReference type="NCBIfam" id="TIGR00109">
    <property type="entry name" value="hemH"/>
    <property type="match status" value="1"/>
</dbReference>
<organism evidence="9 10">
    <name type="scientific">Legionella lytica</name>
    <dbReference type="NCBI Taxonomy" id="96232"/>
    <lineage>
        <taxon>Bacteria</taxon>
        <taxon>Pseudomonadati</taxon>
        <taxon>Pseudomonadota</taxon>
        <taxon>Gammaproteobacteria</taxon>
        <taxon>Legionellales</taxon>
        <taxon>Legionellaceae</taxon>
        <taxon>Legionella</taxon>
    </lineage>
</organism>
<evidence type="ECO:0000256" key="8">
    <source>
        <dbReference type="RuleBase" id="RU004185"/>
    </source>
</evidence>
<comment type="pathway">
    <text evidence="7">Porphyrin-containing compound metabolism; protoheme biosynthesis; protoheme from protoporphyrin-IX: step 1/1.</text>
</comment>
<keyword evidence="9" id="KW-0328">Glycosyltransferase</keyword>
<dbReference type="Proteomes" id="UP001057474">
    <property type="component" value="Chromosome"/>
</dbReference>
<evidence type="ECO:0000256" key="2">
    <source>
        <dbReference type="ARBA" id="ARBA00023004"/>
    </source>
</evidence>
<evidence type="ECO:0000313" key="9">
    <source>
        <dbReference type="EMBL" id="USQ14862.1"/>
    </source>
</evidence>
<keyword evidence="4 7" id="KW-0456">Lyase</keyword>
<sequence length="329" mass="37797">MKKGLLLINLGTPNSTNRRDIKRYLREFLTDKRVIDLPALVRYFLVYGLIVPFRSKNTAHAYQSIWTSRGSPLMVYSQDLAMSIQQRLEEHYQVALGMRYGAPSIEQALDELKTCDEITILPLYPQYSSAATGSSIEEVMRILSQREVIPSLRVLRDFYHHTAYIASQSEVIQSHLKKESHLLFSYHGIPERHIIKTGCDTVCLKDCPFVSLKNQACYRAQCFETSRLLAKELKLQAHQYTTAFQSRLGKTPWIKPYTDEVLSELIERGTQRLAVVCPSFTVDCLETLEEIGMRLKERWIDLGGKEFTLIPCLNTRESWVEAVAQLIKS</sequence>
<evidence type="ECO:0000256" key="4">
    <source>
        <dbReference type="ARBA" id="ARBA00023239"/>
    </source>
</evidence>
<dbReference type="CDD" id="cd00419">
    <property type="entry name" value="Ferrochelatase_C"/>
    <property type="match status" value="1"/>
</dbReference>
<dbReference type="Gene3D" id="3.40.50.1400">
    <property type="match status" value="2"/>
</dbReference>
<evidence type="ECO:0000256" key="7">
    <source>
        <dbReference type="HAMAP-Rule" id="MF_00323"/>
    </source>
</evidence>
<evidence type="ECO:0000256" key="3">
    <source>
        <dbReference type="ARBA" id="ARBA00023133"/>
    </source>
</evidence>
<gene>
    <name evidence="7 9" type="primary">hemH</name>
    <name evidence="9" type="ORF">J2N86_06055</name>
</gene>
<comment type="catalytic activity">
    <reaction evidence="6">
        <text>Fe-coproporphyrin III + 2 H(+) = coproporphyrin III + Fe(2+)</text>
        <dbReference type="Rhea" id="RHEA:49572"/>
        <dbReference type="ChEBI" id="CHEBI:15378"/>
        <dbReference type="ChEBI" id="CHEBI:29033"/>
        <dbReference type="ChEBI" id="CHEBI:68438"/>
        <dbReference type="ChEBI" id="CHEBI:131725"/>
        <dbReference type="EC" id="4.99.1.9"/>
    </reaction>
    <physiologicalReaction direction="right-to-left" evidence="6">
        <dbReference type="Rhea" id="RHEA:49574"/>
    </physiologicalReaction>
</comment>
<dbReference type="HAMAP" id="MF_00323">
    <property type="entry name" value="Ferrochelatase"/>
    <property type="match status" value="1"/>
</dbReference>
<keyword evidence="10" id="KW-1185">Reference proteome</keyword>
<dbReference type="RefSeq" id="WP_252581776.1">
    <property type="nucleotide sequence ID" value="NZ_CP071527.1"/>
</dbReference>
<reference evidence="9" key="1">
    <citation type="submission" date="2021-03" db="EMBL/GenBank/DDBJ databases">
        <title>Legionella lytica PCM 2298.</title>
        <authorList>
            <person name="Koper P."/>
        </authorList>
    </citation>
    <scope>NUCLEOTIDE SEQUENCE</scope>
    <source>
        <strain evidence="9">PCM 2298</strain>
    </source>
</reference>
<dbReference type="EC" id="4.98.1.1" evidence="7"/>
<proteinExistence type="inferred from homology"/>
<feature type="binding site" evidence="7">
    <location>
        <position position="286"/>
    </location>
    <ligand>
        <name>Fe(2+)</name>
        <dbReference type="ChEBI" id="CHEBI:29033"/>
    </ligand>
</feature>
<dbReference type="InterPro" id="IPR001015">
    <property type="entry name" value="Ferrochelatase"/>
</dbReference>
<keyword evidence="3 7" id="KW-0350">Heme biosynthesis</keyword>
<dbReference type="SUPFAM" id="SSF53800">
    <property type="entry name" value="Chelatase"/>
    <property type="match status" value="1"/>
</dbReference>
<name>A0ABY4YB40_9GAMM</name>
<dbReference type="PANTHER" id="PTHR11108:SF1">
    <property type="entry name" value="FERROCHELATASE, MITOCHONDRIAL"/>
    <property type="match status" value="1"/>
</dbReference>
<evidence type="ECO:0000256" key="5">
    <source>
        <dbReference type="ARBA" id="ARBA00023244"/>
    </source>
</evidence>
<dbReference type="GO" id="GO:0016829">
    <property type="term" value="F:lyase activity"/>
    <property type="evidence" value="ECO:0007669"/>
    <property type="project" value="UniProtKB-KW"/>
</dbReference>
<accession>A0ABY4YB40</accession>
<comment type="function">
    <text evidence="7">Catalyzes the ferrous insertion into protoporphyrin IX.</text>
</comment>
<comment type="similarity">
    <text evidence="1 7 8">Belongs to the ferrochelatase family.</text>
</comment>
<keyword evidence="7" id="KW-0963">Cytoplasm</keyword>
<keyword evidence="7" id="KW-0479">Metal-binding</keyword>
<evidence type="ECO:0000256" key="6">
    <source>
        <dbReference type="ARBA" id="ARBA00024536"/>
    </source>
</evidence>
<evidence type="ECO:0000256" key="1">
    <source>
        <dbReference type="ARBA" id="ARBA00007718"/>
    </source>
</evidence>
<dbReference type="InterPro" id="IPR033659">
    <property type="entry name" value="Ferrochelatase_N"/>
</dbReference>
<comment type="catalytic activity">
    <reaction evidence="7">
        <text>heme b + 2 H(+) = protoporphyrin IX + Fe(2+)</text>
        <dbReference type="Rhea" id="RHEA:22584"/>
        <dbReference type="ChEBI" id="CHEBI:15378"/>
        <dbReference type="ChEBI" id="CHEBI:29033"/>
        <dbReference type="ChEBI" id="CHEBI:57306"/>
        <dbReference type="ChEBI" id="CHEBI:60344"/>
        <dbReference type="EC" id="4.98.1.1"/>
    </reaction>
</comment>
<keyword evidence="2 7" id="KW-0408">Iron</keyword>
<comment type="subcellular location">
    <subcellularLocation>
        <location evidence="7">Cytoplasm</location>
    </subcellularLocation>
</comment>
<dbReference type="EMBL" id="CP071527">
    <property type="protein sequence ID" value="USQ14862.1"/>
    <property type="molecule type" value="Genomic_DNA"/>
</dbReference>
<evidence type="ECO:0000313" key="10">
    <source>
        <dbReference type="Proteomes" id="UP001057474"/>
    </source>
</evidence>
<dbReference type="PANTHER" id="PTHR11108">
    <property type="entry name" value="FERROCHELATASE"/>
    <property type="match status" value="1"/>
</dbReference>
<dbReference type="GO" id="GO:0016757">
    <property type="term" value="F:glycosyltransferase activity"/>
    <property type="evidence" value="ECO:0007669"/>
    <property type="project" value="UniProtKB-KW"/>
</dbReference>
<dbReference type="InterPro" id="IPR033644">
    <property type="entry name" value="Ferrochelatase_C"/>
</dbReference>
<protein>
    <recommendedName>
        <fullName evidence="7">Ferrochelatase</fullName>
        <ecNumber evidence="7">4.98.1.1</ecNumber>
    </recommendedName>
    <alternativeName>
        <fullName evidence="7">Heme synthase</fullName>
    </alternativeName>
    <alternativeName>
        <fullName evidence="7">Protoheme ferro-lyase</fullName>
    </alternativeName>
</protein>
<keyword evidence="9" id="KW-0808">Transferase</keyword>
<dbReference type="CDD" id="cd03411">
    <property type="entry name" value="Ferrochelatase_N"/>
    <property type="match status" value="1"/>
</dbReference>
<dbReference type="Pfam" id="PF00762">
    <property type="entry name" value="Ferrochelatase"/>
    <property type="match status" value="1"/>
</dbReference>
<keyword evidence="5 7" id="KW-0627">Porphyrin biosynthesis</keyword>
<feature type="binding site" evidence="7">
    <location>
        <position position="187"/>
    </location>
    <ligand>
        <name>Fe(2+)</name>
        <dbReference type="ChEBI" id="CHEBI:29033"/>
    </ligand>
</feature>